<dbReference type="PROSITE" id="PS51186">
    <property type="entry name" value="GNAT"/>
    <property type="match status" value="1"/>
</dbReference>
<gene>
    <name evidence="7" type="primary">rimI</name>
    <name evidence="7" type="ORF">ENU74_04670</name>
</gene>
<comment type="function">
    <text evidence="5">Acetylates the N-terminal alanine of ribosomal protein bS18.</text>
</comment>
<keyword evidence="2 5" id="KW-0963">Cytoplasm</keyword>
<keyword evidence="4" id="KW-0012">Acyltransferase</keyword>
<organism evidence="7">
    <name type="scientific">candidate division WOR-3 bacterium</name>
    <dbReference type="NCBI Taxonomy" id="2052148"/>
    <lineage>
        <taxon>Bacteria</taxon>
        <taxon>Bacteria division WOR-3</taxon>
    </lineage>
</organism>
<dbReference type="GO" id="GO:0005737">
    <property type="term" value="C:cytoplasm"/>
    <property type="evidence" value="ECO:0007669"/>
    <property type="project" value="UniProtKB-SubCell"/>
</dbReference>
<comment type="similarity">
    <text evidence="1 5">Belongs to the acetyltransferase family. RimI subfamily.</text>
</comment>
<feature type="domain" description="N-acetyltransferase" evidence="6">
    <location>
        <begin position="1"/>
        <end position="138"/>
    </location>
</feature>
<evidence type="ECO:0000256" key="4">
    <source>
        <dbReference type="ARBA" id="ARBA00023315"/>
    </source>
</evidence>
<dbReference type="PANTHER" id="PTHR43420:SF44">
    <property type="entry name" value="ACETYLTRANSFERASE YPEA"/>
    <property type="match status" value="1"/>
</dbReference>
<dbReference type="SUPFAM" id="SSF55729">
    <property type="entry name" value="Acyl-CoA N-acyltransferases (Nat)"/>
    <property type="match status" value="1"/>
</dbReference>
<accession>A0A7V3ZVY2</accession>
<sequence>MRERDLEEILKIEKENFKYPWKKSYFEYDLRRPNAYCLVAELDNKIIGYLVAWEMADEIHLANISVAKNYQRKGVGTKLMNELITIAKLREIKKIYLETRVSNIAAQNFYQKFNFKYAYLRKGYYSDGEDAWVMEKEL</sequence>
<protein>
    <recommendedName>
        <fullName evidence="5">[Ribosomal protein bS18]-alanine N-acetyltransferase</fullName>
        <ecNumber evidence="5">2.3.1.266</ecNumber>
    </recommendedName>
</protein>
<evidence type="ECO:0000313" key="7">
    <source>
        <dbReference type="EMBL" id="HGK63864.1"/>
    </source>
</evidence>
<dbReference type="Pfam" id="PF00583">
    <property type="entry name" value="Acetyltransf_1"/>
    <property type="match status" value="1"/>
</dbReference>
<proteinExistence type="inferred from homology"/>
<dbReference type="Gene3D" id="3.40.630.30">
    <property type="match status" value="1"/>
</dbReference>
<dbReference type="EMBL" id="DTDR01000120">
    <property type="protein sequence ID" value="HGK63864.1"/>
    <property type="molecule type" value="Genomic_DNA"/>
</dbReference>
<comment type="caution">
    <text evidence="7">The sequence shown here is derived from an EMBL/GenBank/DDBJ whole genome shotgun (WGS) entry which is preliminary data.</text>
</comment>
<reference evidence="7" key="1">
    <citation type="journal article" date="2020" name="mSystems">
        <title>Genome- and Community-Level Interaction Insights into Carbon Utilization and Element Cycling Functions of Hydrothermarchaeota in Hydrothermal Sediment.</title>
        <authorList>
            <person name="Zhou Z."/>
            <person name="Liu Y."/>
            <person name="Xu W."/>
            <person name="Pan J."/>
            <person name="Luo Z.H."/>
            <person name="Li M."/>
        </authorList>
    </citation>
    <scope>NUCLEOTIDE SEQUENCE [LARGE SCALE GENOMIC DNA]</scope>
    <source>
        <strain evidence="7">SpSt-697</strain>
    </source>
</reference>
<dbReference type="EC" id="2.3.1.266" evidence="5"/>
<evidence type="ECO:0000256" key="5">
    <source>
        <dbReference type="RuleBase" id="RU363094"/>
    </source>
</evidence>
<keyword evidence="3 7" id="KW-0808">Transferase</keyword>
<comment type="catalytic activity">
    <reaction evidence="5">
        <text>N-terminal L-alanyl-[ribosomal protein bS18] + acetyl-CoA = N-terminal N(alpha)-acetyl-L-alanyl-[ribosomal protein bS18] + CoA + H(+)</text>
        <dbReference type="Rhea" id="RHEA:43756"/>
        <dbReference type="Rhea" id="RHEA-COMP:10676"/>
        <dbReference type="Rhea" id="RHEA-COMP:10677"/>
        <dbReference type="ChEBI" id="CHEBI:15378"/>
        <dbReference type="ChEBI" id="CHEBI:57287"/>
        <dbReference type="ChEBI" id="CHEBI:57288"/>
        <dbReference type="ChEBI" id="CHEBI:64718"/>
        <dbReference type="ChEBI" id="CHEBI:83683"/>
        <dbReference type="EC" id="2.3.1.266"/>
    </reaction>
</comment>
<dbReference type="InterPro" id="IPR006464">
    <property type="entry name" value="AcTrfase_RimI/Ard1"/>
</dbReference>
<dbReference type="GO" id="GO:0008999">
    <property type="term" value="F:protein-N-terminal-alanine acetyltransferase activity"/>
    <property type="evidence" value="ECO:0007669"/>
    <property type="project" value="UniProtKB-EC"/>
</dbReference>
<evidence type="ECO:0000256" key="3">
    <source>
        <dbReference type="ARBA" id="ARBA00022679"/>
    </source>
</evidence>
<dbReference type="NCBIfam" id="TIGR01575">
    <property type="entry name" value="rimI"/>
    <property type="match status" value="1"/>
</dbReference>
<dbReference type="AlphaFoldDB" id="A0A7V3ZVY2"/>
<evidence type="ECO:0000259" key="6">
    <source>
        <dbReference type="PROSITE" id="PS51186"/>
    </source>
</evidence>
<name>A0A7V3ZVY2_UNCW3</name>
<comment type="subcellular location">
    <subcellularLocation>
        <location evidence="5">Cytoplasm</location>
    </subcellularLocation>
</comment>
<dbReference type="PANTHER" id="PTHR43420">
    <property type="entry name" value="ACETYLTRANSFERASE"/>
    <property type="match status" value="1"/>
</dbReference>
<dbReference type="CDD" id="cd04301">
    <property type="entry name" value="NAT_SF"/>
    <property type="match status" value="1"/>
</dbReference>
<evidence type="ECO:0000256" key="1">
    <source>
        <dbReference type="ARBA" id="ARBA00005395"/>
    </source>
</evidence>
<dbReference type="InterPro" id="IPR050680">
    <property type="entry name" value="YpeA/RimI_acetyltransf"/>
</dbReference>
<dbReference type="InterPro" id="IPR016181">
    <property type="entry name" value="Acyl_CoA_acyltransferase"/>
</dbReference>
<dbReference type="InterPro" id="IPR000182">
    <property type="entry name" value="GNAT_dom"/>
</dbReference>
<evidence type="ECO:0000256" key="2">
    <source>
        <dbReference type="ARBA" id="ARBA00022490"/>
    </source>
</evidence>